<feature type="compositionally biased region" description="Basic and acidic residues" evidence="1">
    <location>
        <begin position="13"/>
        <end position="25"/>
    </location>
</feature>
<evidence type="ECO:0000313" key="3">
    <source>
        <dbReference type="Proteomes" id="UP000233551"/>
    </source>
</evidence>
<dbReference type="Proteomes" id="UP000233551">
    <property type="component" value="Unassembled WGS sequence"/>
</dbReference>
<evidence type="ECO:0000313" key="2">
    <source>
        <dbReference type="EMBL" id="PKI64498.1"/>
    </source>
</evidence>
<organism evidence="2 3">
    <name type="scientific">Punica granatum</name>
    <name type="common">Pomegranate</name>
    <dbReference type="NCBI Taxonomy" id="22663"/>
    <lineage>
        <taxon>Eukaryota</taxon>
        <taxon>Viridiplantae</taxon>
        <taxon>Streptophyta</taxon>
        <taxon>Embryophyta</taxon>
        <taxon>Tracheophyta</taxon>
        <taxon>Spermatophyta</taxon>
        <taxon>Magnoliopsida</taxon>
        <taxon>eudicotyledons</taxon>
        <taxon>Gunneridae</taxon>
        <taxon>Pentapetalae</taxon>
        <taxon>rosids</taxon>
        <taxon>malvids</taxon>
        <taxon>Myrtales</taxon>
        <taxon>Lythraceae</taxon>
        <taxon>Punica</taxon>
    </lineage>
</organism>
<dbReference type="EMBL" id="PGOL01000807">
    <property type="protein sequence ID" value="PKI64498.1"/>
    <property type="molecule type" value="Genomic_DNA"/>
</dbReference>
<sequence length="199" mass="20631">MSSAFSDMNQSRVDPDRLSWKEWRQTPRIPNIAASSPGSGGGGGVVPDRRGRRGAVETDRGEAPRLEDESEQVRWTPGKPSAECWRCGSLNVLRGLGWWSHGVGSTVGPGPGGGVKLEEARLGPLSRASSSAMLVAIWLTMPSSATMRAWSSVAAEVSEAGGRGAPEDAGGERCVRRAPEYAGSMPVGVEGGGACIGGG</sequence>
<dbReference type="AlphaFoldDB" id="A0A2I0K7H5"/>
<protein>
    <submittedName>
        <fullName evidence="2">Uncharacterized protein</fullName>
    </submittedName>
</protein>
<keyword evidence="3" id="KW-1185">Reference proteome</keyword>
<feature type="region of interest" description="Disordered" evidence="1">
    <location>
        <begin position="1"/>
        <end position="79"/>
    </location>
</feature>
<feature type="compositionally biased region" description="Polar residues" evidence="1">
    <location>
        <begin position="1"/>
        <end position="12"/>
    </location>
</feature>
<proteinExistence type="predicted"/>
<feature type="compositionally biased region" description="Basic and acidic residues" evidence="1">
    <location>
        <begin position="54"/>
        <end position="67"/>
    </location>
</feature>
<reference evidence="2 3" key="1">
    <citation type="submission" date="2017-11" db="EMBL/GenBank/DDBJ databases">
        <title>De-novo sequencing of pomegranate (Punica granatum L.) genome.</title>
        <authorList>
            <person name="Akparov Z."/>
            <person name="Amiraslanov A."/>
            <person name="Hajiyeva S."/>
            <person name="Abbasov M."/>
            <person name="Kaur K."/>
            <person name="Hamwieh A."/>
            <person name="Solovyev V."/>
            <person name="Salamov A."/>
            <person name="Braich B."/>
            <person name="Kosarev P."/>
            <person name="Mahmoud A."/>
            <person name="Hajiyev E."/>
            <person name="Babayeva S."/>
            <person name="Izzatullayeva V."/>
            <person name="Mammadov A."/>
            <person name="Mammadov A."/>
            <person name="Sharifova S."/>
            <person name="Ojaghi J."/>
            <person name="Eynullazada K."/>
            <person name="Bayramov B."/>
            <person name="Abdulazimova A."/>
            <person name="Shahmuradov I."/>
        </authorList>
    </citation>
    <scope>NUCLEOTIDE SEQUENCE [LARGE SCALE GENOMIC DNA]</scope>
    <source>
        <strain evidence="3">cv. AG2017</strain>
        <tissue evidence="2">Leaf</tissue>
    </source>
</reference>
<gene>
    <name evidence="2" type="ORF">CRG98_015061</name>
</gene>
<evidence type="ECO:0000256" key="1">
    <source>
        <dbReference type="SAM" id="MobiDB-lite"/>
    </source>
</evidence>
<name>A0A2I0K7H5_PUNGR</name>
<accession>A0A2I0K7H5</accession>
<comment type="caution">
    <text evidence="2">The sequence shown here is derived from an EMBL/GenBank/DDBJ whole genome shotgun (WGS) entry which is preliminary data.</text>
</comment>